<reference evidence="1" key="1">
    <citation type="journal article" date="2015" name="Nature">
        <title>Complex archaea that bridge the gap between prokaryotes and eukaryotes.</title>
        <authorList>
            <person name="Spang A."/>
            <person name="Saw J.H."/>
            <person name="Jorgensen S.L."/>
            <person name="Zaremba-Niedzwiedzka K."/>
            <person name="Martijn J."/>
            <person name="Lind A.E."/>
            <person name="van Eijk R."/>
            <person name="Schleper C."/>
            <person name="Guy L."/>
            <person name="Ettema T.J."/>
        </authorList>
    </citation>
    <scope>NUCLEOTIDE SEQUENCE</scope>
</reference>
<gene>
    <name evidence="1" type="ORF">LCGC14_2945200</name>
</gene>
<sequence length="78" mass="8970">MTYKRLRGKNKQVEQELLNIAQLNGPQPEHNGILSADLVRIWRETWVICPAIRALAALRDCSVYCKVCRVKHYPHEAG</sequence>
<organism evidence="1">
    <name type="scientific">marine sediment metagenome</name>
    <dbReference type="NCBI Taxonomy" id="412755"/>
    <lineage>
        <taxon>unclassified sequences</taxon>
        <taxon>metagenomes</taxon>
        <taxon>ecological metagenomes</taxon>
    </lineage>
</organism>
<comment type="caution">
    <text evidence="1">The sequence shown here is derived from an EMBL/GenBank/DDBJ whole genome shotgun (WGS) entry which is preliminary data.</text>
</comment>
<evidence type="ECO:0000313" key="1">
    <source>
        <dbReference type="EMBL" id="KKK68325.1"/>
    </source>
</evidence>
<proteinExistence type="predicted"/>
<dbReference type="EMBL" id="LAZR01059191">
    <property type="protein sequence ID" value="KKK68325.1"/>
    <property type="molecule type" value="Genomic_DNA"/>
</dbReference>
<name>A0A0F8Y3W1_9ZZZZ</name>
<accession>A0A0F8Y3W1</accession>
<protein>
    <submittedName>
        <fullName evidence="1">Uncharacterized protein</fullName>
    </submittedName>
</protein>
<dbReference type="AlphaFoldDB" id="A0A0F8Y3W1"/>